<evidence type="ECO:0000256" key="1">
    <source>
        <dbReference type="SAM" id="Coils"/>
    </source>
</evidence>
<dbReference type="AlphaFoldDB" id="A0A926NIH3"/>
<protein>
    <submittedName>
        <fullName evidence="2">Spore gernimation protein GerPC</fullName>
    </submittedName>
</protein>
<dbReference type="Proteomes" id="UP000626844">
    <property type="component" value="Unassembled WGS sequence"/>
</dbReference>
<gene>
    <name evidence="2" type="ORF">IC621_10285</name>
</gene>
<evidence type="ECO:0000313" key="3">
    <source>
        <dbReference type="Proteomes" id="UP000626844"/>
    </source>
</evidence>
<dbReference type="RefSeq" id="WP_191158215.1">
    <property type="nucleotide sequence ID" value="NZ_JACXAI010000011.1"/>
</dbReference>
<keyword evidence="3" id="KW-1185">Reference proteome</keyword>
<name>A0A926NIH3_9BACI</name>
<accession>A0A926NIH3</accession>
<keyword evidence="1" id="KW-0175">Coiled coil</keyword>
<feature type="coiled-coil region" evidence="1">
    <location>
        <begin position="11"/>
        <end position="45"/>
    </location>
</feature>
<dbReference type="Pfam" id="PF10737">
    <property type="entry name" value="GerPC"/>
    <property type="match status" value="1"/>
</dbReference>
<dbReference type="InterPro" id="IPR019673">
    <property type="entry name" value="Spore_germination_GerPC"/>
</dbReference>
<proteinExistence type="predicted"/>
<evidence type="ECO:0000313" key="2">
    <source>
        <dbReference type="EMBL" id="MBD1380618.1"/>
    </source>
</evidence>
<sequence length="207" mass="24419">MYYQDQANQYMKQLYSYVQSQDRKIKQLEKQVLELQLAVSKLKDRSPTNIERIEYKFDQLKIETLEGTLNIGLNPMDTDQVENFEVMQKGMKVGHVQKELEKQAFSLTKEQLDSFLSNDCLHYLESLEDQYQDKLDDQHKFMIIDDIRRQMDSRIQYYLAKNNQIDDENSLQDAVDQTVQKVKTDVENSIIHFLQHMPSNIKGGDPS</sequence>
<organism evidence="2 3">
    <name type="scientific">Metabacillus arenae</name>
    <dbReference type="NCBI Taxonomy" id="2771434"/>
    <lineage>
        <taxon>Bacteria</taxon>
        <taxon>Bacillati</taxon>
        <taxon>Bacillota</taxon>
        <taxon>Bacilli</taxon>
        <taxon>Bacillales</taxon>
        <taxon>Bacillaceae</taxon>
        <taxon>Metabacillus</taxon>
    </lineage>
</organism>
<comment type="caution">
    <text evidence="2">The sequence shown here is derived from an EMBL/GenBank/DDBJ whole genome shotgun (WGS) entry which is preliminary data.</text>
</comment>
<reference evidence="2" key="1">
    <citation type="submission" date="2020-09" db="EMBL/GenBank/DDBJ databases">
        <title>A novel bacterium of genus Bacillus, isolated from South China Sea.</title>
        <authorList>
            <person name="Huang H."/>
            <person name="Mo K."/>
            <person name="Hu Y."/>
        </authorList>
    </citation>
    <scope>NUCLEOTIDE SEQUENCE</scope>
    <source>
        <strain evidence="2">IB182487</strain>
    </source>
</reference>
<dbReference type="EMBL" id="JACXAI010000011">
    <property type="protein sequence ID" value="MBD1380618.1"/>
    <property type="molecule type" value="Genomic_DNA"/>
</dbReference>